<dbReference type="Gene3D" id="4.10.240.10">
    <property type="entry name" value="Zn(2)-C6 fungal-type DNA-binding domain"/>
    <property type="match status" value="1"/>
</dbReference>
<dbReference type="SUPFAM" id="SSF57701">
    <property type="entry name" value="Zn2/Cys6 DNA-binding domain"/>
    <property type="match status" value="1"/>
</dbReference>
<evidence type="ECO:0000313" key="5">
    <source>
        <dbReference type="EMBL" id="EHK21240.1"/>
    </source>
</evidence>
<dbReference type="GO" id="GO:0005634">
    <property type="term" value="C:nucleus"/>
    <property type="evidence" value="ECO:0007669"/>
    <property type="project" value="UniProtKB-SubCell"/>
</dbReference>
<evidence type="ECO:0000259" key="4">
    <source>
        <dbReference type="PROSITE" id="PS50048"/>
    </source>
</evidence>
<dbReference type="PROSITE" id="PS00463">
    <property type="entry name" value="ZN2_CY6_FUNGAL_1"/>
    <property type="match status" value="1"/>
</dbReference>
<dbReference type="GO" id="GO:0008270">
    <property type="term" value="F:zinc ion binding"/>
    <property type="evidence" value="ECO:0007669"/>
    <property type="project" value="InterPro"/>
</dbReference>
<evidence type="ECO:0000313" key="6">
    <source>
        <dbReference type="Proteomes" id="UP000007115"/>
    </source>
</evidence>
<gene>
    <name evidence="5" type="ORF">TRIVIDRAFT_192262</name>
</gene>
<evidence type="ECO:0000256" key="1">
    <source>
        <dbReference type="ARBA" id="ARBA00004123"/>
    </source>
</evidence>
<dbReference type="PANTHER" id="PTHR37534">
    <property type="entry name" value="TRANSCRIPTIONAL ACTIVATOR PROTEIN UGA3"/>
    <property type="match status" value="1"/>
</dbReference>
<dbReference type="SMART" id="SM00066">
    <property type="entry name" value="GAL4"/>
    <property type="match status" value="1"/>
</dbReference>
<name>G9MWA3_HYPVG</name>
<dbReference type="PANTHER" id="PTHR37534:SF20">
    <property type="entry name" value="PRO1A C6 ZINK-FINGER PROTEIN"/>
    <property type="match status" value="1"/>
</dbReference>
<feature type="compositionally biased region" description="Low complexity" evidence="3">
    <location>
        <begin position="99"/>
        <end position="114"/>
    </location>
</feature>
<organism evidence="5 6">
    <name type="scientific">Hypocrea virens (strain Gv29-8 / FGSC 10586)</name>
    <name type="common">Gliocladium virens</name>
    <name type="synonym">Trichoderma virens</name>
    <dbReference type="NCBI Taxonomy" id="413071"/>
    <lineage>
        <taxon>Eukaryota</taxon>
        <taxon>Fungi</taxon>
        <taxon>Dikarya</taxon>
        <taxon>Ascomycota</taxon>
        <taxon>Pezizomycotina</taxon>
        <taxon>Sordariomycetes</taxon>
        <taxon>Hypocreomycetidae</taxon>
        <taxon>Hypocreales</taxon>
        <taxon>Hypocreaceae</taxon>
        <taxon>Trichoderma</taxon>
    </lineage>
</organism>
<dbReference type="AlphaFoldDB" id="G9MWA3"/>
<sequence length="549" mass="61702">MASLACWTCRLRRKKCDRTQPICQSCANLNISCCYSKERPEWMDGGEKQTHMAQAIKAQVKQGTSTRRGNEVAVRVFSLHDGPPAEAIPRKPEVSGDNSSFHQTSTSSSASVHESTPEETDDFLITLYLDTVFPLLFPLYEPATLSGGRSWIQAHLKANKAIFHSAISLSGYYFTLLLAKDASHTLRSPCEQHLWDTLARHMDSAIQVIKQDMDRYHKEIGHSDVFAKLDILGGVTQYLMFATAMPQDADWKMHLSAASTLLDEVFQLHGMDNGEYSLEKVLEAMAKPSIFDGMHLGFHVWSKDQAAFQFFASFLLYVDIMANIQLGRPSQFQSHHRNLIATGTVIMAPDVHPRRFLDMESYVGCHGWILTILGEIRTMEIAKRSAPLQQGMAEVDVTVQSEFLTTQPDAIKLGERQNRTQAKKPALITKAWLHAAIIYLSVVIDGWQPDNPFIRANVNSILCILDILSPSLSIRSLMWPICVCGFQAAEEQEHIFRDLIYSLGPLQALGPAKQAIQLMGKVWELRHQLDETWGIHDCFQLLGSDILFI</sequence>
<dbReference type="InterPro" id="IPR001138">
    <property type="entry name" value="Zn2Cys6_DnaBD"/>
</dbReference>
<dbReference type="VEuPathDB" id="FungiDB:TRIVIDRAFT_192262"/>
<dbReference type="CDD" id="cd00067">
    <property type="entry name" value="GAL4"/>
    <property type="match status" value="1"/>
</dbReference>
<dbReference type="HOGENOM" id="CLU_019313_1_0_1"/>
<proteinExistence type="predicted"/>
<dbReference type="InterPro" id="IPR021858">
    <property type="entry name" value="Fun_TF"/>
</dbReference>
<accession>G9MWA3</accession>
<dbReference type="RefSeq" id="XP_013955434.1">
    <property type="nucleotide sequence ID" value="XM_014099959.1"/>
</dbReference>
<dbReference type="GeneID" id="25789633"/>
<dbReference type="eggNOG" id="ENOG502T558">
    <property type="taxonomic scope" value="Eukaryota"/>
</dbReference>
<reference evidence="5 6" key="1">
    <citation type="journal article" date="2011" name="Genome Biol.">
        <title>Comparative genome sequence analysis underscores mycoparasitism as the ancestral life style of Trichoderma.</title>
        <authorList>
            <person name="Kubicek C.P."/>
            <person name="Herrera-Estrella A."/>
            <person name="Seidl-Seiboth V."/>
            <person name="Martinez D.A."/>
            <person name="Druzhinina I.S."/>
            <person name="Thon M."/>
            <person name="Zeilinger S."/>
            <person name="Casas-Flores S."/>
            <person name="Horwitz B.A."/>
            <person name="Mukherjee P.K."/>
            <person name="Mukherjee M."/>
            <person name="Kredics L."/>
            <person name="Alcaraz L.D."/>
            <person name="Aerts A."/>
            <person name="Antal Z."/>
            <person name="Atanasova L."/>
            <person name="Cervantes-Badillo M.G."/>
            <person name="Challacombe J."/>
            <person name="Chertkov O."/>
            <person name="McCluskey K."/>
            <person name="Coulpier F."/>
            <person name="Deshpande N."/>
            <person name="von Doehren H."/>
            <person name="Ebbole D.J."/>
            <person name="Esquivel-Naranjo E.U."/>
            <person name="Fekete E."/>
            <person name="Flipphi M."/>
            <person name="Glaser F."/>
            <person name="Gomez-Rodriguez E.Y."/>
            <person name="Gruber S."/>
            <person name="Han C."/>
            <person name="Henrissat B."/>
            <person name="Hermosa R."/>
            <person name="Hernandez-Onate M."/>
            <person name="Karaffa L."/>
            <person name="Kosti I."/>
            <person name="Le Crom S."/>
            <person name="Lindquist E."/>
            <person name="Lucas S."/>
            <person name="Luebeck M."/>
            <person name="Luebeck P.S."/>
            <person name="Margeot A."/>
            <person name="Metz B."/>
            <person name="Misra M."/>
            <person name="Nevalainen H."/>
            <person name="Omann M."/>
            <person name="Packer N."/>
            <person name="Perrone G."/>
            <person name="Uresti-Rivera E.E."/>
            <person name="Salamov A."/>
            <person name="Schmoll M."/>
            <person name="Seiboth B."/>
            <person name="Shapiro H."/>
            <person name="Sukno S."/>
            <person name="Tamayo-Ramos J.A."/>
            <person name="Tisch D."/>
            <person name="Wiest A."/>
            <person name="Wilkinson H.H."/>
            <person name="Zhang M."/>
            <person name="Coutinho P.M."/>
            <person name="Kenerley C.M."/>
            <person name="Monte E."/>
            <person name="Baker S.E."/>
            <person name="Grigoriev I.V."/>
        </authorList>
    </citation>
    <scope>NUCLEOTIDE SEQUENCE [LARGE SCALE GENOMIC DNA]</scope>
    <source>
        <strain evidence="6">Gv29-8 / FGSC 10586</strain>
    </source>
</reference>
<dbReference type="OMA" id="SIRSLMW"/>
<evidence type="ECO:0000256" key="3">
    <source>
        <dbReference type="SAM" id="MobiDB-lite"/>
    </source>
</evidence>
<dbReference type="GO" id="GO:0000981">
    <property type="term" value="F:DNA-binding transcription factor activity, RNA polymerase II-specific"/>
    <property type="evidence" value="ECO:0007669"/>
    <property type="project" value="InterPro"/>
</dbReference>
<dbReference type="STRING" id="413071.G9MWA3"/>
<dbReference type="Pfam" id="PF11951">
    <property type="entry name" value="Fungal_trans_2"/>
    <property type="match status" value="1"/>
</dbReference>
<keyword evidence="2" id="KW-0539">Nucleus</keyword>
<evidence type="ECO:0000256" key="2">
    <source>
        <dbReference type="ARBA" id="ARBA00023242"/>
    </source>
</evidence>
<dbReference type="OrthoDB" id="3251668at2759"/>
<dbReference type="InterPro" id="IPR036864">
    <property type="entry name" value="Zn2-C6_fun-type_DNA-bd_sf"/>
</dbReference>
<dbReference type="Pfam" id="PF00172">
    <property type="entry name" value="Zn_clus"/>
    <property type="match status" value="1"/>
</dbReference>
<dbReference type="PROSITE" id="PS50048">
    <property type="entry name" value="ZN2_CY6_FUNGAL_2"/>
    <property type="match status" value="1"/>
</dbReference>
<protein>
    <recommendedName>
        <fullName evidence="4">Zn(2)-C6 fungal-type domain-containing protein</fullName>
    </recommendedName>
</protein>
<dbReference type="InParanoid" id="G9MWA3"/>
<keyword evidence="6" id="KW-1185">Reference proteome</keyword>
<dbReference type="Proteomes" id="UP000007115">
    <property type="component" value="Unassembled WGS sequence"/>
</dbReference>
<comment type="subcellular location">
    <subcellularLocation>
        <location evidence="1">Nucleus</location>
    </subcellularLocation>
</comment>
<feature type="region of interest" description="Disordered" evidence="3">
    <location>
        <begin position="83"/>
        <end position="116"/>
    </location>
</feature>
<dbReference type="EMBL" id="ABDF02000073">
    <property type="protein sequence ID" value="EHK21240.1"/>
    <property type="molecule type" value="Genomic_DNA"/>
</dbReference>
<feature type="domain" description="Zn(2)-C6 fungal-type" evidence="4">
    <location>
        <begin position="5"/>
        <end position="35"/>
    </location>
</feature>
<comment type="caution">
    <text evidence="5">The sequence shown here is derived from an EMBL/GenBank/DDBJ whole genome shotgun (WGS) entry which is preliminary data.</text>
</comment>